<dbReference type="Pfam" id="PF03631">
    <property type="entry name" value="Virul_fac_BrkB"/>
    <property type="match status" value="1"/>
</dbReference>
<organism evidence="7 8">
    <name type="scientific">Melghirimyces thermohalophilus</name>
    <dbReference type="NCBI Taxonomy" id="1236220"/>
    <lineage>
        <taxon>Bacteria</taxon>
        <taxon>Bacillati</taxon>
        <taxon>Bacillota</taxon>
        <taxon>Bacilli</taxon>
        <taxon>Bacillales</taxon>
        <taxon>Thermoactinomycetaceae</taxon>
        <taxon>Melghirimyces</taxon>
    </lineage>
</organism>
<keyword evidence="8" id="KW-1185">Reference proteome</keyword>
<evidence type="ECO:0000313" key="8">
    <source>
        <dbReference type="Proteomes" id="UP000199387"/>
    </source>
</evidence>
<keyword evidence="3 6" id="KW-0812">Transmembrane</keyword>
<evidence type="ECO:0000313" key="7">
    <source>
        <dbReference type="EMBL" id="SDC99650.1"/>
    </source>
</evidence>
<dbReference type="InterPro" id="IPR017039">
    <property type="entry name" value="Virul_fac_BrkB"/>
</dbReference>
<dbReference type="OrthoDB" id="9775903at2"/>
<reference evidence="7 8" key="1">
    <citation type="submission" date="2016-10" db="EMBL/GenBank/DDBJ databases">
        <authorList>
            <person name="de Groot N.N."/>
        </authorList>
    </citation>
    <scope>NUCLEOTIDE SEQUENCE [LARGE SCALE GENOMIC DNA]</scope>
    <source>
        <strain evidence="7 8">DSM 45514</strain>
    </source>
</reference>
<dbReference type="PIRSF" id="PIRSF035875">
    <property type="entry name" value="RNase_BN"/>
    <property type="match status" value="1"/>
</dbReference>
<evidence type="ECO:0000256" key="1">
    <source>
        <dbReference type="ARBA" id="ARBA00004651"/>
    </source>
</evidence>
<gene>
    <name evidence="7" type="ORF">SAMN04488112_12611</name>
</gene>
<accession>A0A1G6R4U1</accession>
<feature type="transmembrane region" description="Helical" evidence="6">
    <location>
        <begin position="203"/>
        <end position="223"/>
    </location>
</feature>
<proteinExistence type="predicted"/>
<evidence type="ECO:0000256" key="5">
    <source>
        <dbReference type="ARBA" id="ARBA00023136"/>
    </source>
</evidence>
<keyword evidence="2" id="KW-1003">Cell membrane</keyword>
<feature type="transmembrane region" description="Helical" evidence="6">
    <location>
        <begin position="169"/>
        <end position="191"/>
    </location>
</feature>
<dbReference type="AlphaFoldDB" id="A0A1G6R4U1"/>
<dbReference type="PANTHER" id="PTHR30213:SF0">
    <property type="entry name" value="UPF0761 MEMBRANE PROTEIN YIHY"/>
    <property type="match status" value="1"/>
</dbReference>
<keyword evidence="5 6" id="KW-0472">Membrane</keyword>
<dbReference type="EMBL" id="FMZA01000026">
    <property type="protein sequence ID" value="SDC99650.1"/>
    <property type="molecule type" value="Genomic_DNA"/>
</dbReference>
<dbReference type="PANTHER" id="PTHR30213">
    <property type="entry name" value="INNER MEMBRANE PROTEIN YHJD"/>
    <property type="match status" value="1"/>
</dbReference>
<dbReference type="Proteomes" id="UP000199387">
    <property type="component" value="Unassembled WGS sequence"/>
</dbReference>
<dbReference type="STRING" id="1236220.SAMN04488112_12611"/>
<evidence type="ECO:0000256" key="3">
    <source>
        <dbReference type="ARBA" id="ARBA00022692"/>
    </source>
</evidence>
<feature type="transmembrane region" description="Helical" evidence="6">
    <location>
        <begin position="26"/>
        <end position="48"/>
    </location>
</feature>
<name>A0A1G6R4U1_9BACL</name>
<sequence>MSTITLLKELKTRFFRDGVPDLSAQLAYYLLLSLFPFLIVAITLLGYLPVSTDHVLDFIRPYAPPRTHGLIKSQLDSVLGVHRVNLLSFGVLGTLWLTSRGLRSIIRILNHAYGVEEERPWWRGMAERFFLVVGLVTAMVISLLLPVLLKLVEWSMLQAGLTMVWVRMWVVIRYFLSSLVLLLVFYCLYCFAPNARLGPRDVWPGTLLATLGWQVISVGYSYYVLMSDVTQLYGGLGGIIVLMVWFYLSAMILIVGGQVNAILYERTIKPVQPKR</sequence>
<protein>
    <submittedName>
        <fullName evidence="7">Membrane protein</fullName>
    </submittedName>
</protein>
<dbReference type="NCBIfam" id="TIGR00765">
    <property type="entry name" value="yihY_not_rbn"/>
    <property type="match status" value="1"/>
</dbReference>
<feature type="transmembrane region" description="Helical" evidence="6">
    <location>
        <begin position="235"/>
        <end position="256"/>
    </location>
</feature>
<feature type="transmembrane region" description="Helical" evidence="6">
    <location>
        <begin position="129"/>
        <end position="149"/>
    </location>
</feature>
<evidence type="ECO:0000256" key="2">
    <source>
        <dbReference type="ARBA" id="ARBA00022475"/>
    </source>
</evidence>
<comment type="subcellular location">
    <subcellularLocation>
        <location evidence="1">Cell membrane</location>
        <topology evidence="1">Multi-pass membrane protein</topology>
    </subcellularLocation>
</comment>
<evidence type="ECO:0000256" key="4">
    <source>
        <dbReference type="ARBA" id="ARBA00022989"/>
    </source>
</evidence>
<dbReference type="GO" id="GO:0005886">
    <property type="term" value="C:plasma membrane"/>
    <property type="evidence" value="ECO:0007669"/>
    <property type="project" value="UniProtKB-SubCell"/>
</dbReference>
<keyword evidence="4 6" id="KW-1133">Transmembrane helix</keyword>
<dbReference type="RefSeq" id="WP_091572962.1">
    <property type="nucleotide sequence ID" value="NZ_FMZA01000026.1"/>
</dbReference>
<evidence type="ECO:0000256" key="6">
    <source>
        <dbReference type="SAM" id="Phobius"/>
    </source>
</evidence>